<dbReference type="RefSeq" id="WP_200435779.1">
    <property type="nucleotide sequence ID" value="NZ_CP175764.1"/>
</dbReference>
<dbReference type="AlphaFoldDB" id="A0A8I1HRB8"/>
<organism evidence="1 2">
    <name type="scientific">Corynebacterium tuberculostearicum</name>
    <dbReference type="NCBI Taxonomy" id="38304"/>
    <lineage>
        <taxon>Bacteria</taxon>
        <taxon>Bacillati</taxon>
        <taxon>Actinomycetota</taxon>
        <taxon>Actinomycetes</taxon>
        <taxon>Mycobacteriales</taxon>
        <taxon>Corynebacteriaceae</taxon>
        <taxon>Corynebacterium</taxon>
    </lineage>
</organism>
<sequence length="104" mass="12161">MEPYVGIAVFELASESSEHSNFFREDFFLIYADSDEEAHRKAVEWTREQEYEGLKLRHIVDVAPALYGHVDRDCDLYSRHFSSLEDYKRFEMNLGGNDPLSPPK</sequence>
<gene>
    <name evidence="1" type="ORF">JDP02_06095</name>
</gene>
<accession>A0A8I1HRB8</accession>
<name>A0A8I1HRB8_9CORY</name>
<comment type="caution">
    <text evidence="1">The sequence shown here is derived from an EMBL/GenBank/DDBJ whole genome shotgun (WGS) entry which is preliminary data.</text>
</comment>
<protein>
    <submittedName>
        <fullName evidence="1">DUF4288 domain-containing protein</fullName>
    </submittedName>
</protein>
<reference evidence="1 2" key="1">
    <citation type="submission" date="2020-12" db="EMBL/GenBank/DDBJ databases">
        <title>Draft genome sequence of the commensal strain Corynebacterium tuberculostearicum MFP09/CIP 102622 isolated from human skin.</title>
        <authorList>
            <person name="Boukerb A.M."/>
            <person name="Janvier X."/>
            <person name="Feuilloley M.G.J."/>
            <person name="Groboillot A."/>
        </authorList>
    </citation>
    <scope>NUCLEOTIDE SEQUENCE [LARGE SCALE GENOMIC DNA]</scope>
    <source>
        <strain evidence="1 2">CIP 102622</strain>
    </source>
</reference>
<proteinExistence type="predicted"/>
<dbReference type="Proteomes" id="UP000603369">
    <property type="component" value="Unassembled WGS sequence"/>
</dbReference>
<dbReference type="InterPro" id="IPR025630">
    <property type="entry name" value="DUF4288"/>
</dbReference>
<dbReference type="EMBL" id="JAEHFL010000007">
    <property type="protein sequence ID" value="MBK3428084.1"/>
    <property type="molecule type" value="Genomic_DNA"/>
</dbReference>
<evidence type="ECO:0000313" key="2">
    <source>
        <dbReference type="Proteomes" id="UP000603369"/>
    </source>
</evidence>
<dbReference type="Pfam" id="PF14119">
    <property type="entry name" value="DUF4288"/>
    <property type="match status" value="1"/>
</dbReference>
<keyword evidence="2" id="KW-1185">Reference proteome</keyword>
<evidence type="ECO:0000313" key="1">
    <source>
        <dbReference type="EMBL" id="MBK3428084.1"/>
    </source>
</evidence>